<proteinExistence type="predicted"/>
<dbReference type="Proteomes" id="UP001231649">
    <property type="component" value="Chromosome 30"/>
</dbReference>
<protein>
    <submittedName>
        <fullName evidence="1">Uncharacterized protein</fullName>
    </submittedName>
</protein>
<name>A0ACC2PZK8_9NEOP</name>
<evidence type="ECO:0000313" key="2">
    <source>
        <dbReference type="Proteomes" id="UP001231649"/>
    </source>
</evidence>
<organism evidence="1 2">
    <name type="scientific">Mythimna loreyi</name>
    <dbReference type="NCBI Taxonomy" id="667449"/>
    <lineage>
        <taxon>Eukaryota</taxon>
        <taxon>Metazoa</taxon>
        <taxon>Ecdysozoa</taxon>
        <taxon>Arthropoda</taxon>
        <taxon>Hexapoda</taxon>
        <taxon>Insecta</taxon>
        <taxon>Pterygota</taxon>
        <taxon>Neoptera</taxon>
        <taxon>Endopterygota</taxon>
        <taxon>Lepidoptera</taxon>
        <taxon>Glossata</taxon>
        <taxon>Ditrysia</taxon>
        <taxon>Noctuoidea</taxon>
        <taxon>Noctuidae</taxon>
        <taxon>Noctuinae</taxon>
        <taxon>Hadenini</taxon>
        <taxon>Mythimna</taxon>
    </lineage>
</organism>
<comment type="caution">
    <text evidence="1">The sequence shown here is derived from an EMBL/GenBank/DDBJ whole genome shotgun (WGS) entry which is preliminary data.</text>
</comment>
<gene>
    <name evidence="1" type="ORF">PYW08_012214</name>
</gene>
<keyword evidence="2" id="KW-1185">Reference proteome</keyword>
<accession>A0ACC2PZK8</accession>
<sequence>MIKCFIKLAIIYGIQQVLTHTVSEEKRVHAFRHKLRKQIRGLQLRLRSDEPQEFMDNYDLIVGDPTEMQVRTPHHHRRGHQHHHDRKQPAGARTNMKSRKSRNLPFLRRFNYFHDAERKKPQKWVHCLDLITPRLEGMKDDSRILQMTSNSADVKRLAELLYTDVSQFNAQDMVSLLSQISKIRIRMYQWDQTAMILLLNVIIRGSDHSFKTLKHGVKELISKWHLDISMMRVFLEQTRIFRPPCIDITGNNGFTKRPGDVIPYPKPDKPTRKPRDPNVSCKSKEKHEPYDNENP</sequence>
<evidence type="ECO:0000313" key="1">
    <source>
        <dbReference type="EMBL" id="KAJ8704894.1"/>
    </source>
</evidence>
<reference evidence="1" key="1">
    <citation type="submission" date="2023-03" db="EMBL/GenBank/DDBJ databases">
        <title>Chromosome-level genomes of two armyworms, Mythimna separata and Mythimna loreyi, provide insights into the biosynthesis and reception of sex pheromones.</title>
        <authorList>
            <person name="Zhao H."/>
        </authorList>
    </citation>
    <scope>NUCLEOTIDE SEQUENCE</scope>
    <source>
        <strain evidence="1">BeijingLab</strain>
    </source>
</reference>
<dbReference type="EMBL" id="CM056806">
    <property type="protein sequence ID" value="KAJ8704894.1"/>
    <property type="molecule type" value="Genomic_DNA"/>
</dbReference>